<dbReference type="FunFam" id="1.25.40.10:FF:001071">
    <property type="entry name" value="pre-mRNA-splicing factor SYF1-like"/>
    <property type="match status" value="1"/>
</dbReference>
<dbReference type="FunFam" id="1.25.40.10:FF:000182">
    <property type="entry name" value="Pre-mRNA-splicing factor SYF1"/>
    <property type="match status" value="1"/>
</dbReference>
<dbReference type="Pfam" id="PF23231">
    <property type="entry name" value="HAT_Syf1_CNRKL1_C"/>
    <property type="match status" value="1"/>
</dbReference>
<keyword evidence="7" id="KW-0539">Nucleus</keyword>
<dbReference type="InterPro" id="IPR045075">
    <property type="entry name" value="Syf1-like"/>
</dbReference>
<evidence type="ECO:0000256" key="3">
    <source>
        <dbReference type="ARBA" id="ARBA00022664"/>
    </source>
</evidence>
<dbReference type="InterPro" id="IPR003107">
    <property type="entry name" value="HAT"/>
</dbReference>
<evidence type="ECO:0000256" key="6">
    <source>
        <dbReference type="ARBA" id="ARBA00023187"/>
    </source>
</evidence>
<keyword evidence="14" id="KW-1185">Reference proteome</keyword>
<dbReference type="InterPro" id="IPR019734">
    <property type="entry name" value="TPR_rpt"/>
</dbReference>
<dbReference type="InterPro" id="IPR055433">
    <property type="entry name" value="HAT_Syf1-like_N"/>
</dbReference>
<dbReference type="Proteomes" id="UP000046393">
    <property type="component" value="Unplaced"/>
</dbReference>
<dbReference type="GO" id="GO:0071014">
    <property type="term" value="C:post-mRNA release spliceosomal complex"/>
    <property type="evidence" value="ECO:0007669"/>
    <property type="project" value="TreeGrafter"/>
</dbReference>
<dbReference type="InterPro" id="IPR056350">
    <property type="entry name" value="HAT_Syf1_central"/>
</dbReference>
<dbReference type="FunFam" id="1.25.40.10:FF:000023">
    <property type="entry name" value="Pre-mRNA-splicing factor SYF1"/>
    <property type="match status" value="1"/>
</dbReference>
<dbReference type="PANTHER" id="PTHR11246">
    <property type="entry name" value="PRE-MRNA SPLICING FACTOR"/>
    <property type="match status" value="1"/>
</dbReference>
<evidence type="ECO:0000259" key="12">
    <source>
        <dbReference type="Pfam" id="PF23231"/>
    </source>
</evidence>
<protein>
    <recommendedName>
        <fullName evidence="8">Pre-mRNA-splicing factor SYF1</fullName>
    </recommendedName>
</protein>
<dbReference type="Pfam" id="PF23233">
    <property type="entry name" value="HAT_Syf1_CNRKL1_N"/>
    <property type="match status" value="1"/>
</dbReference>
<feature type="domain" description="Pre-mRNA-splicing factor Syf1/CRNKL1-like C-terminal HAT-repeats" evidence="12">
    <location>
        <begin position="375"/>
        <end position="763"/>
    </location>
</feature>
<dbReference type="GO" id="GO:0000974">
    <property type="term" value="C:Prp19 complex"/>
    <property type="evidence" value="ECO:0007669"/>
    <property type="project" value="TreeGrafter"/>
</dbReference>
<evidence type="ECO:0000313" key="15">
    <source>
        <dbReference type="WBParaSite" id="SMUV_0000747201-mRNA-1"/>
    </source>
</evidence>
<evidence type="ECO:0000259" key="11">
    <source>
        <dbReference type="Pfam" id="PF23220"/>
    </source>
</evidence>
<dbReference type="PANTHER" id="PTHR11246:SF5">
    <property type="entry name" value="PRE-MRNA-SPLICING FACTOR SYF1"/>
    <property type="match status" value="1"/>
</dbReference>
<evidence type="ECO:0000256" key="10">
    <source>
        <dbReference type="SAM" id="MobiDB-lite"/>
    </source>
</evidence>
<comment type="similarity">
    <text evidence="2">Belongs to the crooked-neck family.</text>
</comment>
<evidence type="ECO:0000256" key="4">
    <source>
        <dbReference type="ARBA" id="ARBA00022728"/>
    </source>
</evidence>
<feature type="compositionally biased region" description="Acidic residues" evidence="10">
    <location>
        <begin position="800"/>
        <end position="816"/>
    </location>
</feature>
<feature type="repeat" description="TPR" evidence="9">
    <location>
        <begin position="383"/>
        <end position="416"/>
    </location>
</feature>
<dbReference type="STRING" id="451379.A0A0N5ARS9"/>
<keyword evidence="9" id="KW-0802">TPR repeat</keyword>
<reference evidence="15" key="1">
    <citation type="submission" date="2016-04" db="UniProtKB">
        <authorList>
            <consortium name="WormBaseParasite"/>
        </authorList>
    </citation>
    <scope>IDENTIFICATION</scope>
</reference>
<dbReference type="GO" id="GO:0000349">
    <property type="term" value="P:generation of catalytic spliceosome for first transesterification step"/>
    <property type="evidence" value="ECO:0007669"/>
    <property type="project" value="TreeGrafter"/>
</dbReference>
<comment type="subcellular location">
    <subcellularLocation>
        <location evidence="1">Nucleus</location>
    </subcellularLocation>
</comment>
<name>A0A0N5ARS9_9BILA</name>
<dbReference type="GO" id="GO:0071007">
    <property type="term" value="C:U2-type catalytic step 2 spliceosome"/>
    <property type="evidence" value="ECO:0007669"/>
    <property type="project" value="TreeGrafter"/>
</dbReference>
<feature type="region of interest" description="Disordered" evidence="10">
    <location>
        <begin position="794"/>
        <end position="844"/>
    </location>
</feature>
<dbReference type="InterPro" id="IPR055430">
    <property type="entry name" value="HAT_Syf1_CNRKL1_C"/>
</dbReference>
<dbReference type="AlphaFoldDB" id="A0A0N5ARS9"/>
<evidence type="ECO:0000256" key="8">
    <source>
        <dbReference type="ARBA" id="ARBA00039472"/>
    </source>
</evidence>
<dbReference type="FunFam" id="1.25.40.10:FF:000137">
    <property type="entry name" value="Pre-mRNA-splicing factor syf1"/>
    <property type="match status" value="1"/>
</dbReference>
<keyword evidence="3" id="KW-0507">mRNA processing</keyword>
<evidence type="ECO:0000256" key="5">
    <source>
        <dbReference type="ARBA" id="ARBA00022737"/>
    </source>
</evidence>
<dbReference type="WBParaSite" id="SMUV_0000747201-mRNA-1">
    <property type="protein sequence ID" value="SMUV_0000747201-mRNA-1"/>
    <property type="gene ID" value="SMUV_0000747201"/>
</dbReference>
<accession>A0A0N5ARS9</accession>
<keyword evidence="6" id="KW-0508">mRNA splicing</keyword>
<keyword evidence="5" id="KW-0677">Repeat</keyword>
<keyword evidence="4" id="KW-0747">Spliceosome</keyword>
<evidence type="ECO:0000256" key="7">
    <source>
        <dbReference type="ARBA" id="ARBA00023242"/>
    </source>
</evidence>
<evidence type="ECO:0000259" key="13">
    <source>
        <dbReference type="Pfam" id="PF23233"/>
    </source>
</evidence>
<evidence type="ECO:0000313" key="14">
    <source>
        <dbReference type="Proteomes" id="UP000046393"/>
    </source>
</evidence>
<sequence length="844" mass="98834">MILEDDDLGFEEDILRNPFSLRSWLRYIEHKKKCNSPLRQINLVYERALKELPGSYKLWYNYLRFRRKLVANKCPTDIAYQRLNNVYERALVFMHKMPRIWMDYCELMTEERYITATRRVFDRALRALPVTQHDRIWPLYIKFVTSHKIPETTIRVYRRYLKLSPQHREDFVEYLIGIDRLDDAAQQLAVLVNDDKLVSPNGKTTHQLWTELCELISKNPNKVHSLNVNAIIRQGIQRYTDQVGSLWCALAEYYIRAGHFEKARDVYEEAIITVKTVRDFTQVFDAYARFSERATFAKMDTMEKGDASEDSKLDLELLFARFENLLDRRPLLLNSVLLRQNPHNAHEWLNRVQLFEGNRVKQIETYKEAVKTVDPKYQTGKLSNIWISFAKFYEKSGEIEKAREVFEKALQSNYVKVDDLATVWCEYAEMELRHKDQHNARKLMQRATAIPPRRSHYFDDSEPVQFRVYKSLKVWSFYADIEETFGTLASCQAVYERIIDLRIATPQIIINYAKYLEENNYFENAFAAYEKGIALFKWPIVNEIWTVYLVKFLKRYGGKKLERARDLFEQCLESCPSKFAMKLYLLYGKLEEEYGLPRHVMNIYNRATTAVERNQMYSMFNIYIKKATNMYGLTHTRPIFQRAIETLPEDQSREMSMRFAQMERTLGEIDRARAIYAHCSEICDPRVHGQFWETWKDFEVKHGNEDTVREMLRIKRSVQATYNANVNIMSAQMLAAQSGGTDVHGINGMSEGAGDSMVILEAQAQKIAEEVSGVKAVVPGSNIRFVRGESKVAENNIAENPEEIDIDDDDEREGEEENNKANSDDEIETRSVPPGVLESLTKDT</sequence>
<dbReference type="Gene3D" id="1.25.40.10">
    <property type="entry name" value="Tetratricopeptide repeat domain"/>
    <property type="match status" value="4"/>
</dbReference>
<feature type="domain" description="Pre-mRNA-splicing factor SYF1 central HAT repeats" evidence="11">
    <location>
        <begin position="169"/>
        <end position="373"/>
    </location>
</feature>
<proteinExistence type="inferred from homology"/>
<evidence type="ECO:0000256" key="2">
    <source>
        <dbReference type="ARBA" id="ARBA00008644"/>
    </source>
</evidence>
<dbReference type="InterPro" id="IPR011990">
    <property type="entry name" value="TPR-like_helical_dom_sf"/>
</dbReference>
<dbReference type="SMART" id="SM00028">
    <property type="entry name" value="TPR"/>
    <property type="match status" value="2"/>
</dbReference>
<dbReference type="Pfam" id="PF23220">
    <property type="entry name" value="HAT_Syf1_M"/>
    <property type="match status" value="1"/>
</dbReference>
<organism evidence="14 15">
    <name type="scientific">Syphacia muris</name>
    <dbReference type="NCBI Taxonomy" id="451379"/>
    <lineage>
        <taxon>Eukaryota</taxon>
        <taxon>Metazoa</taxon>
        <taxon>Ecdysozoa</taxon>
        <taxon>Nematoda</taxon>
        <taxon>Chromadorea</taxon>
        <taxon>Rhabditida</taxon>
        <taxon>Spirurina</taxon>
        <taxon>Oxyuridomorpha</taxon>
        <taxon>Oxyuroidea</taxon>
        <taxon>Oxyuridae</taxon>
        <taxon>Syphacia</taxon>
    </lineage>
</organism>
<dbReference type="SMART" id="SM00386">
    <property type="entry name" value="HAT"/>
    <property type="match status" value="12"/>
</dbReference>
<feature type="domain" description="Pre-mRNA-splicing factor Syf1-like N-terminal HAT-repeats" evidence="13">
    <location>
        <begin position="6"/>
        <end position="166"/>
    </location>
</feature>
<dbReference type="PROSITE" id="PS50005">
    <property type="entry name" value="TPR"/>
    <property type="match status" value="1"/>
</dbReference>
<dbReference type="SUPFAM" id="SSF48452">
    <property type="entry name" value="TPR-like"/>
    <property type="match status" value="5"/>
</dbReference>
<evidence type="ECO:0000256" key="1">
    <source>
        <dbReference type="ARBA" id="ARBA00004123"/>
    </source>
</evidence>
<evidence type="ECO:0000256" key="9">
    <source>
        <dbReference type="PROSITE-ProRule" id="PRU00339"/>
    </source>
</evidence>